<gene>
    <name evidence="5" type="ORF">SAMN03159343_2332</name>
</gene>
<name>A0A1G4YB98_9ACTN</name>
<dbReference type="SUPFAM" id="SSF51905">
    <property type="entry name" value="FAD/NAD(P)-binding domain"/>
    <property type="match status" value="1"/>
</dbReference>
<dbReference type="AlphaFoldDB" id="A0A1G4YB98"/>
<proteinExistence type="predicted"/>
<protein>
    <recommendedName>
        <fullName evidence="3">Pyridine nucleotide-disulfide oxidoreductase domain-containing protein 2</fullName>
    </recommendedName>
</protein>
<dbReference type="InterPro" id="IPR002937">
    <property type="entry name" value="Amino_oxidase"/>
</dbReference>
<dbReference type="PANTHER" id="PTHR10668">
    <property type="entry name" value="PHYTOENE DEHYDROGENASE"/>
    <property type="match status" value="1"/>
</dbReference>
<evidence type="ECO:0000256" key="1">
    <source>
        <dbReference type="ARBA" id="ARBA00037217"/>
    </source>
</evidence>
<evidence type="ECO:0000256" key="3">
    <source>
        <dbReference type="ARBA" id="ARBA00040298"/>
    </source>
</evidence>
<evidence type="ECO:0000313" key="5">
    <source>
        <dbReference type="EMBL" id="SCX50068.1"/>
    </source>
</evidence>
<dbReference type="InterPro" id="IPR036188">
    <property type="entry name" value="FAD/NAD-bd_sf"/>
</dbReference>
<dbReference type="GO" id="GO:0016491">
    <property type="term" value="F:oxidoreductase activity"/>
    <property type="evidence" value="ECO:0007669"/>
    <property type="project" value="InterPro"/>
</dbReference>
<dbReference type="OrthoDB" id="9774675at2"/>
<organism evidence="5 6">
    <name type="scientific">Klenkia marina</name>
    <dbReference type="NCBI Taxonomy" id="1960309"/>
    <lineage>
        <taxon>Bacteria</taxon>
        <taxon>Bacillati</taxon>
        <taxon>Actinomycetota</taxon>
        <taxon>Actinomycetes</taxon>
        <taxon>Geodermatophilales</taxon>
        <taxon>Geodermatophilaceae</taxon>
        <taxon>Klenkia</taxon>
    </lineage>
</organism>
<dbReference type="Gene3D" id="3.50.50.60">
    <property type="entry name" value="FAD/NAD(P)-binding domain"/>
    <property type="match status" value="2"/>
</dbReference>
<keyword evidence="6" id="KW-1185">Reference proteome</keyword>
<sequence length="537" mass="55984">MSDVGTDAVVVGSGHNGLVAACHLAVAGLSVEVVEADDVLGGAVSTVERWPGVRVDRGSSAHVIVRHSGIVEELGLAEHGLRYVDCDPWGFAPAPAPGSDGPDGRPLVFSVDLDATCASIEAACGPDDAAAYRRFVEVWGPRSERIVRAFGDRPSPGRLARHLWPLGAPAKGRARTSGGELATDFLGSGDALLDKWFASERLKAALAWFGAQSGPPMSEPGTAAMVGWAALLHTTPPGHPVGGSGGLTAALRRKLEAHGGRVTLGDGAASLLVTDGRVAGVVTTSGRRIEADTVVAACHVGATRAIAGEHAPPALRDAAPPLGNGFGLVVRCLTDALPAYPGVDPADSLQGLQLLCTDRAVLARAHGDWQAGDLPREPVPLAMSFSASDDTLAPAGQHVVTIWGQWYPYELGDGRDWDTIAEAEAARLVDAVDLFAPGFADSVQRLYIQTPLRLEQELRLPRGNVMHVEMSLASMFAFRPTPELSGHRVPGLPGLYLTGASTHPGGGVSGNSGRTAARVVLADRGGRARVLRRLLRR</sequence>
<comment type="function">
    <text evidence="1">Probable oxidoreductase that may play a role as regulator of mitochondrial function.</text>
</comment>
<accession>A0A1G4YB98</accession>
<dbReference type="PANTHER" id="PTHR10668:SF103">
    <property type="entry name" value="PYRIDINE NUCLEOTIDE-DISULFIDE OXIDOREDUCTASE DOMAIN-CONTAINING PROTEIN 2"/>
    <property type="match status" value="1"/>
</dbReference>
<evidence type="ECO:0000256" key="2">
    <source>
        <dbReference type="ARBA" id="ARBA00038825"/>
    </source>
</evidence>
<reference evidence="6" key="1">
    <citation type="submission" date="2016-10" db="EMBL/GenBank/DDBJ databases">
        <authorList>
            <person name="Varghese N."/>
            <person name="Submissions S."/>
        </authorList>
    </citation>
    <scope>NUCLEOTIDE SEQUENCE [LARGE SCALE GENOMIC DNA]</scope>
    <source>
        <strain evidence="6">DSM 45722</strain>
    </source>
</reference>
<evidence type="ECO:0000313" key="6">
    <source>
        <dbReference type="Proteomes" id="UP000198981"/>
    </source>
</evidence>
<dbReference type="GO" id="GO:0005829">
    <property type="term" value="C:cytosol"/>
    <property type="evidence" value="ECO:0007669"/>
    <property type="project" value="TreeGrafter"/>
</dbReference>
<feature type="domain" description="Amine oxidase" evidence="4">
    <location>
        <begin position="188"/>
        <end position="521"/>
    </location>
</feature>
<dbReference type="EMBL" id="FMUH01000003">
    <property type="protein sequence ID" value="SCX50068.1"/>
    <property type="molecule type" value="Genomic_DNA"/>
</dbReference>
<evidence type="ECO:0000259" key="4">
    <source>
        <dbReference type="Pfam" id="PF01593"/>
    </source>
</evidence>
<dbReference type="Proteomes" id="UP000198981">
    <property type="component" value="Unassembled WGS sequence"/>
</dbReference>
<dbReference type="STRING" id="1960309.SAMN03159343_2332"/>
<dbReference type="Pfam" id="PF01593">
    <property type="entry name" value="Amino_oxidase"/>
    <property type="match status" value="1"/>
</dbReference>
<dbReference type="Pfam" id="PF13450">
    <property type="entry name" value="NAD_binding_8"/>
    <property type="match status" value="1"/>
</dbReference>
<dbReference type="RefSeq" id="WP_092804121.1">
    <property type="nucleotide sequence ID" value="NZ_FMUH01000003.1"/>
</dbReference>
<comment type="subunit">
    <text evidence="2">Interacts with COX5B; this interaction may contribute to localize PYROXD2 to the inner face of the inner mitochondrial membrane.</text>
</comment>